<dbReference type="OrthoDB" id="9805924at2"/>
<dbReference type="Pfam" id="PF00583">
    <property type="entry name" value="Acetyltransf_1"/>
    <property type="match status" value="1"/>
</dbReference>
<dbReference type="RefSeq" id="WP_035518343.1">
    <property type="nucleotide sequence ID" value="NZ_KN234819.1"/>
</dbReference>
<dbReference type="Gene3D" id="3.40.630.30">
    <property type="match status" value="1"/>
</dbReference>
<evidence type="ECO:0000256" key="1">
    <source>
        <dbReference type="ARBA" id="ARBA00008694"/>
    </source>
</evidence>
<keyword evidence="6" id="KW-1185">Reference proteome</keyword>
<organism evidence="5 6">
    <name type="scientific">Pseudohaliea rubra DSM 19751</name>
    <dbReference type="NCBI Taxonomy" id="1265313"/>
    <lineage>
        <taxon>Bacteria</taxon>
        <taxon>Pseudomonadati</taxon>
        <taxon>Pseudomonadota</taxon>
        <taxon>Gammaproteobacteria</taxon>
        <taxon>Cellvibrionales</taxon>
        <taxon>Halieaceae</taxon>
        <taxon>Pseudohaliea</taxon>
    </lineage>
</organism>
<keyword evidence="3" id="KW-0012">Acyltransferase</keyword>
<dbReference type="EMBL" id="AUVB01000065">
    <property type="protein sequence ID" value="KGE03169.1"/>
    <property type="molecule type" value="Genomic_DNA"/>
</dbReference>
<dbReference type="eggNOG" id="COG0456">
    <property type="taxonomic scope" value="Bacteria"/>
</dbReference>
<reference evidence="5 6" key="1">
    <citation type="journal article" date="2014" name="Genome Announc.">
        <title>Genome Sequence of Gammaproteobacterial Pseudohaliea rubra Type Strain DSM 19751, Isolated from Coastal Seawater of the Mediterranean Sea.</title>
        <authorList>
            <person name="Spring S."/>
            <person name="Fiebig A."/>
            <person name="Riedel T."/>
            <person name="Goker M."/>
            <person name="Klenk H.P."/>
        </authorList>
    </citation>
    <scope>NUCLEOTIDE SEQUENCE [LARGE SCALE GENOMIC DNA]</scope>
    <source>
        <strain evidence="5 6">DSM 19751</strain>
    </source>
</reference>
<keyword evidence="2 5" id="KW-0808">Transferase</keyword>
<dbReference type="SUPFAM" id="SSF55729">
    <property type="entry name" value="Acyl-CoA N-acyltransferases (Nat)"/>
    <property type="match status" value="1"/>
</dbReference>
<evidence type="ECO:0000313" key="6">
    <source>
        <dbReference type="Proteomes" id="UP000029640"/>
    </source>
</evidence>
<dbReference type="STRING" id="1265313.HRUBRA_02248"/>
<dbReference type="PANTHER" id="PTHR10545">
    <property type="entry name" value="DIAMINE N-ACETYLTRANSFERASE"/>
    <property type="match status" value="1"/>
</dbReference>
<dbReference type="CDD" id="cd04301">
    <property type="entry name" value="NAT_SF"/>
    <property type="match status" value="1"/>
</dbReference>
<dbReference type="Proteomes" id="UP000029640">
    <property type="component" value="Unassembled WGS sequence"/>
</dbReference>
<dbReference type="AlphaFoldDB" id="A0A095WX32"/>
<evidence type="ECO:0000313" key="5">
    <source>
        <dbReference type="EMBL" id="KGE03169.1"/>
    </source>
</evidence>
<comment type="caution">
    <text evidence="5">The sequence shown here is derived from an EMBL/GenBank/DDBJ whole genome shotgun (WGS) entry which is preliminary data.</text>
</comment>
<dbReference type="PANTHER" id="PTHR10545:SF29">
    <property type="entry name" value="GH14572P-RELATED"/>
    <property type="match status" value="1"/>
</dbReference>
<comment type="similarity">
    <text evidence="1">Belongs to the acetyltransferase family.</text>
</comment>
<dbReference type="GO" id="GO:0008080">
    <property type="term" value="F:N-acetyltransferase activity"/>
    <property type="evidence" value="ECO:0007669"/>
    <property type="project" value="UniProtKB-ARBA"/>
</dbReference>
<evidence type="ECO:0000259" key="4">
    <source>
        <dbReference type="PROSITE" id="PS51186"/>
    </source>
</evidence>
<protein>
    <submittedName>
        <fullName evidence="5">Histone acetyltransferase HPA2</fullName>
    </submittedName>
</protein>
<proteinExistence type="inferred from homology"/>
<dbReference type="FunFam" id="3.40.630.30:FF:000064">
    <property type="entry name" value="GNAT family acetyltransferase"/>
    <property type="match status" value="1"/>
</dbReference>
<gene>
    <name evidence="5" type="ORF">HRUBRA_02248</name>
</gene>
<sequence length="165" mass="17974">MAQLTLRPAEPADCAQILAFIQGLAEYEREPDAVEATEAHLERTLFADAPKVFGIMAELDGAPAGFAVYFYNYSTWLGRHGLYLEDLFVDPALRGRGVGLALLRHLAGIAVAEGCGRFEWMVLDWNEPAIEFYRAAGALPLDEWTVYRLSGEALKALAEGGTGAP</sequence>
<accession>A0A095WX32</accession>
<dbReference type="PROSITE" id="PS51186">
    <property type="entry name" value="GNAT"/>
    <property type="match status" value="1"/>
</dbReference>
<dbReference type="InterPro" id="IPR051016">
    <property type="entry name" value="Diverse_Substrate_AcTransf"/>
</dbReference>
<evidence type="ECO:0000256" key="2">
    <source>
        <dbReference type="ARBA" id="ARBA00022679"/>
    </source>
</evidence>
<evidence type="ECO:0000256" key="3">
    <source>
        <dbReference type="ARBA" id="ARBA00023315"/>
    </source>
</evidence>
<feature type="domain" description="N-acetyltransferase" evidence="4">
    <location>
        <begin position="4"/>
        <end position="159"/>
    </location>
</feature>
<dbReference type="PATRIC" id="fig|1265313.6.peg.2219"/>
<dbReference type="InterPro" id="IPR016181">
    <property type="entry name" value="Acyl_CoA_acyltransferase"/>
</dbReference>
<dbReference type="InterPro" id="IPR000182">
    <property type="entry name" value="GNAT_dom"/>
</dbReference>
<dbReference type="HOGENOM" id="CLU_013985_41_3_6"/>
<name>A0A095WX32_9GAMM</name>